<dbReference type="RefSeq" id="WP_167189160.1">
    <property type="nucleotide sequence ID" value="NZ_JAAONZ010000014.1"/>
</dbReference>
<feature type="domain" description="DUF1595" evidence="5">
    <location>
        <begin position="131"/>
        <end position="192"/>
    </location>
</feature>
<keyword evidence="1" id="KW-1133">Transmembrane helix</keyword>
<keyword evidence="7" id="KW-1185">Reference proteome</keyword>
<dbReference type="Pfam" id="PF07624">
    <property type="entry name" value="PSD2"/>
    <property type="match status" value="1"/>
</dbReference>
<dbReference type="Pfam" id="PF07637">
    <property type="entry name" value="PSD5"/>
    <property type="match status" value="1"/>
</dbReference>
<name>A0A9E5MMS8_9GAMM</name>
<evidence type="ECO:0000313" key="6">
    <source>
        <dbReference type="EMBL" id="NHO67101.1"/>
    </source>
</evidence>
<dbReference type="InterPro" id="IPR013039">
    <property type="entry name" value="DUF1588"/>
</dbReference>
<dbReference type="Pfam" id="PF07627">
    <property type="entry name" value="PSCyt3"/>
    <property type="match status" value="1"/>
</dbReference>
<evidence type="ECO:0000259" key="2">
    <source>
        <dbReference type="Pfam" id="PF07624"/>
    </source>
</evidence>
<evidence type="ECO:0000259" key="5">
    <source>
        <dbReference type="Pfam" id="PF07637"/>
    </source>
</evidence>
<dbReference type="InterPro" id="IPR011478">
    <property type="entry name" value="DUF1585"/>
</dbReference>
<dbReference type="InterPro" id="IPR013042">
    <property type="entry name" value="DUF1592"/>
</dbReference>
<keyword evidence="1" id="KW-0812">Transmembrane</keyword>
<evidence type="ECO:0000259" key="3">
    <source>
        <dbReference type="Pfam" id="PF07627"/>
    </source>
</evidence>
<keyword evidence="1" id="KW-0472">Membrane</keyword>
<comment type="caution">
    <text evidence="6">The sequence shown here is derived from an EMBL/GenBank/DDBJ whole genome shotgun (WGS) entry which is preliminary data.</text>
</comment>
<feature type="domain" description="DUF1585" evidence="2">
    <location>
        <begin position="469"/>
        <end position="540"/>
    </location>
</feature>
<proteinExistence type="predicted"/>
<accession>A0A9E5MMS8</accession>
<evidence type="ECO:0000259" key="4">
    <source>
        <dbReference type="Pfam" id="PF07631"/>
    </source>
</evidence>
<feature type="transmembrane region" description="Helical" evidence="1">
    <location>
        <begin position="7"/>
        <end position="28"/>
    </location>
</feature>
<evidence type="ECO:0000313" key="7">
    <source>
        <dbReference type="Proteomes" id="UP000787472"/>
    </source>
</evidence>
<dbReference type="EMBL" id="JAAONZ010000014">
    <property type="protein sequence ID" value="NHO67101.1"/>
    <property type="molecule type" value="Genomic_DNA"/>
</dbReference>
<organism evidence="6 7">
    <name type="scientific">Pseudomaricurvus hydrocarbonicus</name>
    <dbReference type="NCBI Taxonomy" id="1470433"/>
    <lineage>
        <taxon>Bacteria</taxon>
        <taxon>Pseudomonadati</taxon>
        <taxon>Pseudomonadota</taxon>
        <taxon>Gammaproteobacteria</taxon>
        <taxon>Cellvibrionales</taxon>
        <taxon>Cellvibrionaceae</taxon>
        <taxon>Pseudomaricurvus</taxon>
    </lineage>
</organism>
<dbReference type="AlphaFoldDB" id="A0A9E5MMS8"/>
<evidence type="ECO:0000256" key="1">
    <source>
        <dbReference type="SAM" id="Phobius"/>
    </source>
</evidence>
<feature type="domain" description="DUF1592" evidence="4">
    <location>
        <begin position="206"/>
        <end position="334"/>
    </location>
</feature>
<dbReference type="InterPro" id="IPR013043">
    <property type="entry name" value="DUF1595"/>
</dbReference>
<reference evidence="6" key="1">
    <citation type="submission" date="2020-03" db="EMBL/GenBank/DDBJ databases">
        <authorList>
            <person name="Guo F."/>
        </authorList>
    </citation>
    <scope>NUCLEOTIDE SEQUENCE</scope>
    <source>
        <strain evidence="6">JCM 30134</strain>
    </source>
</reference>
<dbReference type="Pfam" id="PF07631">
    <property type="entry name" value="PSD4"/>
    <property type="match status" value="1"/>
</dbReference>
<gene>
    <name evidence="6" type="ORF">G8770_16255</name>
</gene>
<sequence length="556" mass="61629">MNNWQRVLVPVCGVLAVGAVFALAILILGGEREPETTGGTITFRRLSEAQITRSVREIFGHSIDVPGRFDPPRREEGLLAVGNSRVVVSRSGFEQAELRAREIAAQVMDEDRRTSFLTCDEPVDSDFSQACAAAFFEKYGKLLYRRPLSSGELDSLLAVVQDSTVLSGSFTKGIEAGISRLLVSPNFLFRVEEIDSDSVVEGVAFIDDYSLATRLSFLLWDAPPDEELLAAAERGDLRDGDLLQAQVSRMMTSDKYVQGVRAFFSDMFGYEQFNGLTKEQAIFPMYSSGLAEDAKEQSLRTILDLMVTRDGSYRELFTSKTTFVNRRLSALYGIPASEQAVTDWDTYTFADDDQRAGLFSLAAFLMLDPTHEGRTSPTIRGKSIRELYLCQHVPPPPPAVDFKLVQDTNNQEFKTARDRLKVHAEVPTCAGCHAITDPIGLALENYDAIGKYRTTENGAVIDAAGEFEGHNYSNAIELQQLLGQSASVTDCLTTRAYEYGVGRPLVAGERDWMRYLRTQFAKQQYRLGPLLRTIATSDAFRRVAVSSTNDVALSTH</sequence>
<feature type="domain" description="DUF1588" evidence="3">
    <location>
        <begin position="355"/>
        <end position="456"/>
    </location>
</feature>
<protein>
    <submittedName>
        <fullName evidence="6">DUF1592 domain-containing protein</fullName>
    </submittedName>
</protein>
<dbReference type="Proteomes" id="UP000787472">
    <property type="component" value="Unassembled WGS sequence"/>
</dbReference>